<reference evidence="3 4" key="1">
    <citation type="submission" date="2015-09" db="EMBL/GenBank/DDBJ databases">
        <title>Draft genome of the parasitic nematode Teladorsagia circumcincta isolate WARC Sus (inbred).</title>
        <authorList>
            <person name="Mitreva M."/>
        </authorList>
    </citation>
    <scope>NUCLEOTIDE SEQUENCE [LARGE SCALE GENOMIC DNA]</scope>
    <source>
        <strain evidence="3 4">S</strain>
    </source>
</reference>
<keyword evidence="4" id="KW-1185">Reference proteome</keyword>
<feature type="non-terminal residue" evidence="3">
    <location>
        <position position="1"/>
    </location>
</feature>
<gene>
    <name evidence="3" type="ORF">TELCIR_21664</name>
</gene>
<evidence type="ECO:0000313" key="4">
    <source>
        <dbReference type="Proteomes" id="UP000230423"/>
    </source>
</evidence>
<dbReference type="OrthoDB" id="5849106at2759"/>
<keyword evidence="1" id="KW-0813">Transport</keyword>
<dbReference type="SUPFAM" id="SSF52540">
    <property type="entry name" value="P-loop containing nucleoside triphosphate hydrolases"/>
    <property type="match status" value="1"/>
</dbReference>
<dbReference type="PANTHER" id="PTHR19229">
    <property type="entry name" value="ATP-BINDING CASSETTE TRANSPORTER SUBFAMILY A ABCA"/>
    <property type="match status" value="1"/>
</dbReference>
<name>A0A2G9TG57_TELCI</name>
<proteinExistence type="predicted"/>
<evidence type="ECO:0000256" key="2">
    <source>
        <dbReference type="ARBA" id="ARBA00022737"/>
    </source>
</evidence>
<accession>A0A2G9TG57</accession>
<dbReference type="GO" id="GO:0005319">
    <property type="term" value="F:lipid transporter activity"/>
    <property type="evidence" value="ECO:0007669"/>
    <property type="project" value="TreeGrafter"/>
</dbReference>
<organism evidence="3 4">
    <name type="scientific">Teladorsagia circumcincta</name>
    <name type="common">Brown stomach worm</name>
    <name type="synonym">Ostertagia circumcincta</name>
    <dbReference type="NCBI Taxonomy" id="45464"/>
    <lineage>
        <taxon>Eukaryota</taxon>
        <taxon>Metazoa</taxon>
        <taxon>Ecdysozoa</taxon>
        <taxon>Nematoda</taxon>
        <taxon>Chromadorea</taxon>
        <taxon>Rhabditida</taxon>
        <taxon>Rhabditina</taxon>
        <taxon>Rhabditomorpha</taxon>
        <taxon>Strongyloidea</taxon>
        <taxon>Trichostrongylidae</taxon>
        <taxon>Teladorsagia</taxon>
    </lineage>
</organism>
<dbReference type="EMBL" id="KZ371929">
    <property type="protein sequence ID" value="PIO56935.1"/>
    <property type="molecule type" value="Genomic_DNA"/>
</dbReference>
<dbReference type="GO" id="GO:0016020">
    <property type="term" value="C:membrane"/>
    <property type="evidence" value="ECO:0007669"/>
    <property type="project" value="InterPro"/>
</dbReference>
<dbReference type="AlphaFoldDB" id="A0A2G9TG57"/>
<dbReference type="InterPro" id="IPR026082">
    <property type="entry name" value="ABCA"/>
</dbReference>
<dbReference type="Proteomes" id="UP000230423">
    <property type="component" value="Unassembled WGS sequence"/>
</dbReference>
<keyword evidence="2" id="KW-0677">Repeat</keyword>
<evidence type="ECO:0000313" key="3">
    <source>
        <dbReference type="EMBL" id="PIO56935.1"/>
    </source>
</evidence>
<dbReference type="PANTHER" id="PTHR19229:SF36">
    <property type="entry name" value="ATP-BINDING CASSETTE SUB-FAMILY A MEMBER 2"/>
    <property type="match status" value="1"/>
</dbReference>
<sequence>AMIRRRANVAAAMLSQSPVLAFEMPTKGVDIRTRRFTWNAMRSAQRAGRAILFATDSAEECEVLCDRVGIVYKGRLLTLGTIPQLKRRFGNFVVIELCPATPFDKDE</sequence>
<feature type="non-terminal residue" evidence="3">
    <location>
        <position position="107"/>
    </location>
</feature>
<protein>
    <submittedName>
        <fullName evidence="3">Uncharacterized protein</fullName>
    </submittedName>
</protein>
<evidence type="ECO:0000256" key="1">
    <source>
        <dbReference type="ARBA" id="ARBA00022448"/>
    </source>
</evidence>
<dbReference type="InterPro" id="IPR027417">
    <property type="entry name" value="P-loop_NTPase"/>
</dbReference>
<dbReference type="GO" id="GO:0140359">
    <property type="term" value="F:ABC-type transporter activity"/>
    <property type="evidence" value="ECO:0007669"/>
    <property type="project" value="InterPro"/>
</dbReference>
<dbReference type="Gene3D" id="3.40.50.300">
    <property type="entry name" value="P-loop containing nucleotide triphosphate hydrolases"/>
    <property type="match status" value="1"/>
</dbReference>